<dbReference type="EMBL" id="BSUZ01000001">
    <property type="protein sequence ID" value="GMA86637.1"/>
    <property type="molecule type" value="Genomic_DNA"/>
</dbReference>
<comment type="caution">
    <text evidence="1">The sequence shown here is derived from an EMBL/GenBank/DDBJ whole genome shotgun (WGS) entry which is preliminary data.</text>
</comment>
<dbReference type="SUPFAM" id="SSF51219">
    <property type="entry name" value="TRAP-like"/>
    <property type="match status" value="1"/>
</dbReference>
<reference evidence="2" key="1">
    <citation type="journal article" date="2019" name="Int. J. Syst. Evol. Microbiol.">
        <title>The Global Catalogue of Microorganisms (GCM) 10K type strain sequencing project: providing services to taxonomists for standard genome sequencing and annotation.</title>
        <authorList>
            <consortium name="The Broad Institute Genomics Platform"/>
            <consortium name="The Broad Institute Genome Sequencing Center for Infectious Disease"/>
            <person name="Wu L."/>
            <person name="Ma J."/>
        </authorList>
    </citation>
    <scope>NUCLEOTIDE SEQUENCE [LARGE SCALE GENOMIC DNA]</scope>
    <source>
        <strain evidence="2">NBRC 108730</strain>
    </source>
</reference>
<evidence type="ECO:0000313" key="2">
    <source>
        <dbReference type="Proteomes" id="UP001157017"/>
    </source>
</evidence>
<evidence type="ECO:0000313" key="1">
    <source>
        <dbReference type="EMBL" id="GMA86637.1"/>
    </source>
</evidence>
<proteinExistence type="predicted"/>
<dbReference type="Pfam" id="PF01987">
    <property type="entry name" value="AIM24"/>
    <property type="match status" value="1"/>
</dbReference>
<dbReference type="InterPro" id="IPR002838">
    <property type="entry name" value="AIM24"/>
</dbReference>
<gene>
    <name evidence="1" type="ORF">GCM10025868_18870</name>
</gene>
<dbReference type="InterPro" id="IPR036983">
    <property type="entry name" value="AIM24_sf"/>
</dbReference>
<keyword evidence="2" id="KW-1185">Reference proteome</keyword>
<evidence type="ECO:0008006" key="3">
    <source>
        <dbReference type="Google" id="ProtNLM"/>
    </source>
</evidence>
<dbReference type="InterPro" id="IPR016031">
    <property type="entry name" value="Trp_RNA-bd_attenuator-like_dom"/>
</dbReference>
<accession>A0ABQ6JEK2</accession>
<dbReference type="Proteomes" id="UP001157017">
    <property type="component" value="Unassembled WGS sequence"/>
</dbReference>
<protein>
    <recommendedName>
        <fullName evidence="3">AIM24 family protein</fullName>
    </recommendedName>
</protein>
<organism evidence="1 2">
    <name type="scientific">Angustibacter aerolatus</name>
    <dbReference type="NCBI Taxonomy" id="1162965"/>
    <lineage>
        <taxon>Bacteria</taxon>
        <taxon>Bacillati</taxon>
        <taxon>Actinomycetota</taxon>
        <taxon>Actinomycetes</taxon>
        <taxon>Kineosporiales</taxon>
        <taxon>Kineosporiaceae</taxon>
    </lineage>
</organism>
<sequence length="73" mass="7846">MVVVSDGPAIVLEVSPQHPLVVDPQAYVCSRGRLQQSFVTDISWRNAVGEGNGEAFSLQFNGSGAVYIQPAER</sequence>
<dbReference type="PANTHER" id="PTHR38074">
    <property type="entry name" value="ALTERED INHERITANCE OF MITOCHONDRIA PROTEIN 24, MITOCHONDRIAL"/>
    <property type="match status" value="1"/>
</dbReference>
<dbReference type="PANTHER" id="PTHR38074:SF1">
    <property type="entry name" value="ALTERED INHERITANCE OF MITOCHONDRIA PROTEIN 24, MITOCHONDRIAL"/>
    <property type="match status" value="1"/>
</dbReference>
<dbReference type="Gene3D" id="3.60.160.10">
    <property type="entry name" value="Mitochondrial biogenesis AIM24"/>
    <property type="match status" value="1"/>
</dbReference>
<name>A0ABQ6JEK2_9ACTN</name>